<dbReference type="AlphaFoldDB" id="A0A8X6U0I6"/>
<accession>A0A8X6U0I6</accession>
<protein>
    <submittedName>
        <fullName evidence="2">Uncharacterized protein</fullName>
    </submittedName>
</protein>
<feature type="non-terminal residue" evidence="2">
    <location>
        <position position="1"/>
    </location>
</feature>
<dbReference type="EMBL" id="BMAW01068105">
    <property type="protein sequence ID" value="GFT62759.1"/>
    <property type="molecule type" value="Genomic_DNA"/>
</dbReference>
<evidence type="ECO:0000313" key="3">
    <source>
        <dbReference type="Proteomes" id="UP000887013"/>
    </source>
</evidence>
<reference evidence="2" key="1">
    <citation type="submission" date="2020-08" db="EMBL/GenBank/DDBJ databases">
        <title>Multicomponent nature underlies the extraordinary mechanical properties of spider dragline silk.</title>
        <authorList>
            <person name="Kono N."/>
            <person name="Nakamura H."/>
            <person name="Mori M."/>
            <person name="Yoshida Y."/>
            <person name="Ohtoshi R."/>
            <person name="Malay A.D."/>
            <person name="Moran D.A.P."/>
            <person name="Tomita M."/>
            <person name="Numata K."/>
            <person name="Arakawa K."/>
        </authorList>
    </citation>
    <scope>NUCLEOTIDE SEQUENCE</scope>
</reference>
<keyword evidence="3" id="KW-1185">Reference proteome</keyword>
<gene>
    <name evidence="2" type="ORF">NPIL_436811</name>
</gene>
<evidence type="ECO:0000256" key="1">
    <source>
        <dbReference type="SAM" id="MobiDB-lite"/>
    </source>
</evidence>
<proteinExistence type="predicted"/>
<name>A0A8X6U0I6_NEPPI</name>
<feature type="region of interest" description="Disordered" evidence="1">
    <location>
        <begin position="59"/>
        <end position="81"/>
    </location>
</feature>
<organism evidence="2 3">
    <name type="scientific">Nephila pilipes</name>
    <name type="common">Giant wood spider</name>
    <name type="synonym">Nephila maculata</name>
    <dbReference type="NCBI Taxonomy" id="299642"/>
    <lineage>
        <taxon>Eukaryota</taxon>
        <taxon>Metazoa</taxon>
        <taxon>Ecdysozoa</taxon>
        <taxon>Arthropoda</taxon>
        <taxon>Chelicerata</taxon>
        <taxon>Arachnida</taxon>
        <taxon>Araneae</taxon>
        <taxon>Araneomorphae</taxon>
        <taxon>Entelegynae</taxon>
        <taxon>Araneoidea</taxon>
        <taxon>Nephilidae</taxon>
        <taxon>Nephila</taxon>
    </lineage>
</organism>
<evidence type="ECO:0000313" key="2">
    <source>
        <dbReference type="EMBL" id="GFT62759.1"/>
    </source>
</evidence>
<dbReference type="Proteomes" id="UP000887013">
    <property type="component" value="Unassembled WGS sequence"/>
</dbReference>
<comment type="caution">
    <text evidence="2">The sequence shown here is derived from an EMBL/GenBank/DDBJ whole genome shotgun (WGS) entry which is preliminary data.</text>
</comment>
<sequence length="81" mass="9339">NHSDRVNFQLFAAMAKSAIINGPEHSLECPRAVFTLRKKPQTASSWLESLTMLNRRAEEPYYRNDPMKHDLAEHSQSKVLK</sequence>